<sequence>MLGDLPFVKDDLDRIAPRAANDTTIPTFLPSLALSEQPSRRLFVAADGASPSDLAFLQSDLMTPHLDYLHPYLWLSGSRRWNNINPLHRQVVKGRQIVITENPEMHLIRGVERIYIKPLPPYLLSWSFWDSLREREFTDDEQARDNIAIQAIGFLRSYFMLLKYESDFIIAMDDRNRLLPLGLEWHTFAAFLSIFGKIGSRPVSRRYQYGEMRLTRLKLICRCTFKSMSYQDVDPYEDGSSTYVSQRFGPLLFLIASLGLILGAMQVALAAQSLPPYNSWERVGRVSQWFAVTTMILTLAAGLFFTIGVNLFIYGNQLRYALTHFVLKRETEMAEKEIGQP</sequence>
<keyword evidence="1" id="KW-0812">Transmembrane</keyword>
<gene>
    <name evidence="2" type="ORF">FPCIR_11660</name>
</gene>
<dbReference type="Pfam" id="PF20246">
    <property type="entry name" value="DUF6601"/>
    <property type="match status" value="1"/>
</dbReference>
<evidence type="ECO:0000256" key="1">
    <source>
        <dbReference type="SAM" id="Phobius"/>
    </source>
</evidence>
<dbReference type="AlphaFoldDB" id="A0A8H5NVA9"/>
<evidence type="ECO:0000313" key="2">
    <source>
        <dbReference type="EMBL" id="KAF5578258.1"/>
    </source>
</evidence>
<dbReference type="InterPro" id="IPR046536">
    <property type="entry name" value="DUF6601"/>
</dbReference>
<dbReference type="Proteomes" id="UP000546213">
    <property type="component" value="Unassembled WGS sequence"/>
</dbReference>
<proteinExistence type="predicted"/>
<feature type="transmembrane region" description="Helical" evidence="1">
    <location>
        <begin position="289"/>
        <end position="313"/>
    </location>
</feature>
<reference evidence="2 3" key="1">
    <citation type="submission" date="2020-05" db="EMBL/GenBank/DDBJ databases">
        <title>Identification and distribution of gene clusters putatively required for synthesis of sphingolipid metabolism inhibitors in phylogenetically diverse species of the filamentous fungus Fusarium.</title>
        <authorList>
            <person name="Kim H.-S."/>
            <person name="Busman M."/>
            <person name="Brown D.W."/>
            <person name="Divon H."/>
            <person name="Uhlig S."/>
            <person name="Proctor R.H."/>
        </authorList>
    </citation>
    <scope>NUCLEOTIDE SEQUENCE [LARGE SCALE GENOMIC DNA]</scope>
    <source>
        <strain evidence="2 3">NRRL 36939</strain>
    </source>
</reference>
<protein>
    <submittedName>
        <fullName evidence="2">Uncharacterized protein</fullName>
    </submittedName>
</protein>
<dbReference type="PANTHER" id="PTHR34414">
    <property type="entry name" value="HET DOMAIN-CONTAINING PROTEIN-RELATED"/>
    <property type="match status" value="1"/>
</dbReference>
<dbReference type="OrthoDB" id="5086500at2759"/>
<organism evidence="2 3">
    <name type="scientific">Fusarium pseudocircinatum</name>
    <dbReference type="NCBI Taxonomy" id="56676"/>
    <lineage>
        <taxon>Eukaryota</taxon>
        <taxon>Fungi</taxon>
        <taxon>Dikarya</taxon>
        <taxon>Ascomycota</taxon>
        <taxon>Pezizomycotina</taxon>
        <taxon>Sordariomycetes</taxon>
        <taxon>Hypocreomycetidae</taxon>
        <taxon>Hypocreales</taxon>
        <taxon>Nectriaceae</taxon>
        <taxon>Fusarium</taxon>
        <taxon>Fusarium fujikuroi species complex</taxon>
    </lineage>
</organism>
<keyword evidence="3" id="KW-1185">Reference proteome</keyword>
<keyword evidence="1" id="KW-1133">Transmembrane helix</keyword>
<feature type="transmembrane region" description="Helical" evidence="1">
    <location>
        <begin position="251"/>
        <end position="269"/>
    </location>
</feature>
<keyword evidence="1" id="KW-0472">Membrane</keyword>
<dbReference type="PANTHER" id="PTHR34414:SF1">
    <property type="entry name" value="SUBTILISIN-LIKE SERINE PROTEASE"/>
    <property type="match status" value="1"/>
</dbReference>
<dbReference type="EMBL" id="JAAOAS010000362">
    <property type="protein sequence ID" value="KAF5578258.1"/>
    <property type="molecule type" value="Genomic_DNA"/>
</dbReference>
<name>A0A8H5NVA9_9HYPO</name>
<evidence type="ECO:0000313" key="3">
    <source>
        <dbReference type="Proteomes" id="UP000546213"/>
    </source>
</evidence>
<comment type="caution">
    <text evidence="2">The sequence shown here is derived from an EMBL/GenBank/DDBJ whole genome shotgun (WGS) entry which is preliminary data.</text>
</comment>
<accession>A0A8H5NVA9</accession>